<reference evidence="3 5" key="2">
    <citation type="journal article" date="2019" name="Nat. Microbiol.">
        <title>Wide diversity of methane and short-chain alkane metabolisms in uncultured archaea.</title>
        <authorList>
            <person name="Borrel G."/>
            <person name="Adam P.S."/>
            <person name="McKay L.J."/>
            <person name="Chen L.X."/>
            <person name="Sierra-Garcia I.N."/>
            <person name="Sieber C.M."/>
            <person name="Letourneur Q."/>
            <person name="Ghozlane A."/>
            <person name="Andersen G.L."/>
            <person name="Li W.J."/>
            <person name="Hallam S.J."/>
            <person name="Muyzer G."/>
            <person name="de Oliveira V.M."/>
            <person name="Inskeep W.P."/>
            <person name="Banfield J.F."/>
            <person name="Gribaldo S."/>
        </authorList>
    </citation>
    <scope>NUCLEOTIDE SEQUENCE [LARGE SCALE GENOMIC DNA]</scope>
    <source>
        <strain evidence="3">NM4</strain>
    </source>
</reference>
<accession>A0A429GI13</accession>
<evidence type="ECO:0000313" key="3">
    <source>
        <dbReference type="EMBL" id="RZN60652.1"/>
    </source>
</evidence>
<dbReference type="Proteomes" id="UP000316217">
    <property type="component" value="Unassembled WGS sequence"/>
</dbReference>
<reference evidence="2 4" key="1">
    <citation type="submission" date="2018-10" db="EMBL/GenBank/DDBJ databases">
        <title>Co-occurring genomic capacity for anaerobic methane metabolism and dissimilatory sulfite reduction discovered in the Korarchaeota.</title>
        <authorList>
            <person name="Mckay L.J."/>
            <person name="Dlakic M."/>
            <person name="Fields M.W."/>
            <person name="Delmont T.O."/>
            <person name="Eren A.M."/>
            <person name="Jay Z.J."/>
            <person name="Klingelsmith K.B."/>
            <person name="Rusch D.B."/>
            <person name="Inskeep W.P."/>
        </authorList>
    </citation>
    <scope>NUCLEOTIDE SEQUENCE [LARGE SCALE GENOMIC DNA]</scope>
    <source>
        <strain evidence="2 4">MDKW</strain>
    </source>
</reference>
<evidence type="ECO:0000259" key="1">
    <source>
        <dbReference type="Pfam" id="PF09376"/>
    </source>
</evidence>
<evidence type="ECO:0000313" key="2">
    <source>
        <dbReference type="EMBL" id="RSN73407.1"/>
    </source>
</evidence>
<proteinExistence type="predicted"/>
<dbReference type="Proteomes" id="UP000277582">
    <property type="component" value="Unassembled WGS sequence"/>
</dbReference>
<organism evidence="2 4">
    <name type="scientific">Candidatus Methanodesulfokora washburnensis</name>
    <dbReference type="NCBI Taxonomy" id="2478471"/>
    <lineage>
        <taxon>Archaea</taxon>
        <taxon>Thermoproteota</taxon>
        <taxon>Candidatus Korarchaeia</taxon>
        <taxon>Candidatus Korarchaeia incertae sedis</taxon>
        <taxon>Candidatus Methanodesulfokora</taxon>
    </lineage>
</organism>
<protein>
    <submittedName>
        <fullName evidence="2">DNA double-strand break repair nuclease NurA</fullName>
    </submittedName>
</protein>
<name>A0A429GI13_9CREN</name>
<dbReference type="EMBL" id="RCOS01000118">
    <property type="protein sequence ID" value="RSN73407.1"/>
    <property type="molecule type" value="Genomic_DNA"/>
</dbReference>
<dbReference type="EMBL" id="RXII01000085">
    <property type="protein sequence ID" value="RZN60652.1"/>
    <property type="molecule type" value="Genomic_DNA"/>
</dbReference>
<keyword evidence="4" id="KW-1185">Reference proteome</keyword>
<sequence>MMEEIEWLKLPHDLQYKFFEEAERESDRIVDAVIKLQQLISDLKSFILSNIEELGFSDKKVKVAAVDGSRSPRLSERLGVRYGVFSVGAVVLLGGKRVDEKYQAGQFKRKQAFSQDVSRYFFSLLSTYSERKMAVDLLDEVKDGFLIIDGSFYGFVYSALGMRKQGLFGDNERDLFNRTLKLTEELLRSGRVIGVIKRSHTRAIGGFLALKNRDLVGKAESPVTIIDKLLLSAIMPEGTLLRYERITGDDPVYVYTQLAYMAHRGIWDEDPLKIARDRAYEPYRVMGIGENAVKKLRRMQVKSHLDAPVCEIEYPVTVPFEDLRTLLGQRNFFNEATGLPFALDMVDSLISLDPRFTDEYVSEVEARALGKIQGKVSAEVLRWFFDLLNPQKST</sequence>
<dbReference type="Pfam" id="PF09376">
    <property type="entry name" value="NurA"/>
    <property type="match status" value="1"/>
</dbReference>
<dbReference type="AlphaFoldDB" id="A0A429GI13"/>
<gene>
    <name evidence="2" type="ORF">D6D85_10520</name>
    <name evidence="3" type="ORF">EF810_05605</name>
</gene>
<feature type="domain" description="NurA" evidence="1">
    <location>
        <begin position="62"/>
        <end position="211"/>
    </location>
</feature>
<dbReference type="InterPro" id="IPR018977">
    <property type="entry name" value="NurA_domain"/>
</dbReference>
<evidence type="ECO:0000313" key="4">
    <source>
        <dbReference type="Proteomes" id="UP000277582"/>
    </source>
</evidence>
<comment type="caution">
    <text evidence="2">The sequence shown here is derived from an EMBL/GenBank/DDBJ whole genome shotgun (WGS) entry which is preliminary data.</text>
</comment>
<evidence type="ECO:0000313" key="5">
    <source>
        <dbReference type="Proteomes" id="UP000316217"/>
    </source>
</evidence>